<feature type="domain" description="YbaK/aminoacyl-tRNA synthetase-associated" evidence="5">
    <location>
        <begin position="36"/>
        <end position="146"/>
    </location>
</feature>
<keyword evidence="2 4" id="KW-0648">Protein biosynthesis</keyword>
<reference evidence="6 7" key="1">
    <citation type="submission" date="2010-08" db="EMBL/GenBank/DDBJ databases">
        <title>The draft genome of Desulfovibrio fructosovorans JJ.</title>
        <authorList>
            <consortium name="US DOE Joint Genome Institute (JGI-PGF)"/>
            <person name="Lucas S."/>
            <person name="Copeland A."/>
            <person name="Lapidus A."/>
            <person name="Cheng J.-F."/>
            <person name="Bruce D."/>
            <person name="Goodwin L."/>
            <person name="Pitluck S."/>
            <person name="Land M.L."/>
            <person name="Hauser L."/>
            <person name="Chang Y.-J."/>
            <person name="Jeffries C."/>
            <person name="Wall J.D."/>
            <person name="Stahl D.A."/>
            <person name="Arkin A.P."/>
            <person name="Dehal P."/>
            <person name="Stolyar S.M."/>
            <person name="Hazen T.C."/>
            <person name="Woyke T.J."/>
        </authorList>
    </citation>
    <scope>NUCLEOTIDE SEQUENCE [LARGE SCALE GENOMIC DNA]</scope>
    <source>
        <strain evidence="6 7">JJ</strain>
    </source>
</reference>
<evidence type="ECO:0000313" key="7">
    <source>
        <dbReference type="Proteomes" id="UP000006250"/>
    </source>
</evidence>
<evidence type="ECO:0000256" key="2">
    <source>
        <dbReference type="ARBA" id="ARBA00022917"/>
    </source>
</evidence>
<keyword evidence="3 4" id="KW-0456">Lyase</keyword>
<dbReference type="InterPro" id="IPR036754">
    <property type="entry name" value="YbaK/aa-tRNA-synt-asso_dom_sf"/>
</dbReference>
<comment type="similarity">
    <text evidence="1 4">Belongs to the prolyl-tRNA editing family. YbaK/EbsC subfamily.</text>
</comment>
<dbReference type="GO" id="GO:0016829">
    <property type="term" value="F:lyase activity"/>
    <property type="evidence" value="ECO:0007669"/>
    <property type="project" value="UniProtKB-KW"/>
</dbReference>
<evidence type="ECO:0000313" key="6">
    <source>
        <dbReference type="EMBL" id="EFL49950.1"/>
    </source>
</evidence>
<dbReference type="GO" id="GO:0002161">
    <property type="term" value="F:aminoacyl-tRNA deacylase activity"/>
    <property type="evidence" value="ECO:0007669"/>
    <property type="project" value="InterPro"/>
</dbReference>
<proteinExistence type="inferred from homology"/>
<sequence length="157" mass="16372">MAQKTRATVVLSQAGVPFTTVRYAYEADSHHIGLHAAAAIGEDASRVLKTLMVSVDGKPACAVVPSDGELSMKRVAAAFGGKSAKMLPPAEAERVTGYHVGGISPFGMRKKVPTAMEEAVFTEASVVTNAGQRGEMVRLAPEDALRVLGAVRAPLLA</sequence>
<comment type="caution">
    <text evidence="6">The sequence shown here is derived from an EMBL/GenBank/DDBJ whole genome shotgun (WGS) entry which is preliminary data.</text>
</comment>
<evidence type="ECO:0000256" key="3">
    <source>
        <dbReference type="ARBA" id="ARBA00023239"/>
    </source>
</evidence>
<dbReference type="Gene3D" id="3.90.960.10">
    <property type="entry name" value="YbaK/aminoacyl-tRNA synthetase-associated domain"/>
    <property type="match status" value="1"/>
</dbReference>
<dbReference type="InterPro" id="IPR007214">
    <property type="entry name" value="YbaK/aa-tRNA-synth-assoc-dom"/>
</dbReference>
<dbReference type="OrthoDB" id="9809296at2"/>
<dbReference type="GO" id="GO:0006412">
    <property type="term" value="P:translation"/>
    <property type="evidence" value="ECO:0007669"/>
    <property type="project" value="UniProtKB-KW"/>
</dbReference>
<evidence type="ECO:0000256" key="1">
    <source>
        <dbReference type="ARBA" id="ARBA00009798"/>
    </source>
</evidence>
<dbReference type="EMBL" id="AECZ01000029">
    <property type="protein sequence ID" value="EFL49950.1"/>
    <property type="molecule type" value="Genomic_DNA"/>
</dbReference>
<dbReference type="PANTHER" id="PTHR30411:SF0">
    <property type="entry name" value="CYS-TRNA(PRO)_CYS-TRNA(CYS) DEACYLASE YBAK"/>
    <property type="match status" value="1"/>
</dbReference>
<keyword evidence="7" id="KW-1185">Reference proteome</keyword>
<dbReference type="RefSeq" id="WP_005995771.1">
    <property type="nucleotide sequence ID" value="NZ_AECZ01000029.1"/>
</dbReference>
<dbReference type="eggNOG" id="COG2606">
    <property type="taxonomic scope" value="Bacteria"/>
</dbReference>
<dbReference type="AlphaFoldDB" id="E1K0B9"/>
<protein>
    <recommendedName>
        <fullName evidence="4">Cys-tRNA(Pro)/Cys-tRNA(Cys) deacylase</fullName>
        <ecNumber evidence="4">4.2.-.-</ecNumber>
    </recommendedName>
</protein>
<dbReference type="EC" id="4.2.-.-" evidence="4"/>
<accession>E1K0B9</accession>
<dbReference type="PANTHER" id="PTHR30411">
    <property type="entry name" value="CYTOPLASMIC PROTEIN"/>
    <property type="match status" value="1"/>
</dbReference>
<evidence type="ECO:0000256" key="4">
    <source>
        <dbReference type="PIRNR" id="PIRNR006181"/>
    </source>
</evidence>
<dbReference type="Proteomes" id="UP000006250">
    <property type="component" value="Unassembled WGS sequence"/>
</dbReference>
<dbReference type="Pfam" id="PF04073">
    <property type="entry name" value="tRNA_edit"/>
    <property type="match status" value="1"/>
</dbReference>
<dbReference type="InterPro" id="IPR004369">
    <property type="entry name" value="Prolyl-tRNA_editing_YbaK/EbsC"/>
</dbReference>
<dbReference type="CDD" id="cd00002">
    <property type="entry name" value="YbaK_deacylase"/>
    <property type="match status" value="1"/>
</dbReference>
<organism evidence="6 7">
    <name type="scientific">Solidesulfovibrio fructosivorans JJ]</name>
    <dbReference type="NCBI Taxonomy" id="596151"/>
    <lineage>
        <taxon>Bacteria</taxon>
        <taxon>Pseudomonadati</taxon>
        <taxon>Thermodesulfobacteriota</taxon>
        <taxon>Desulfovibrionia</taxon>
        <taxon>Desulfovibrionales</taxon>
        <taxon>Desulfovibrionaceae</taxon>
        <taxon>Solidesulfovibrio</taxon>
    </lineage>
</organism>
<evidence type="ECO:0000259" key="5">
    <source>
        <dbReference type="Pfam" id="PF04073"/>
    </source>
</evidence>
<gene>
    <name evidence="6" type="ORF">DesfrDRAFT_3319</name>
</gene>
<dbReference type="PIRSF" id="PIRSF006181">
    <property type="entry name" value="EbsC_YbaK"/>
    <property type="match status" value="1"/>
</dbReference>
<dbReference type="SUPFAM" id="SSF55826">
    <property type="entry name" value="YbaK/ProRS associated domain"/>
    <property type="match status" value="1"/>
</dbReference>
<dbReference type="STRING" id="596151.DesfrDRAFT_3319"/>
<name>E1K0B9_SOLFR</name>